<evidence type="ECO:0000313" key="1">
    <source>
        <dbReference type="EMBL" id="KAJ9067808.1"/>
    </source>
</evidence>
<dbReference type="Proteomes" id="UP001165960">
    <property type="component" value="Unassembled WGS sequence"/>
</dbReference>
<accession>A0ACC2SZI5</accession>
<reference evidence="1" key="1">
    <citation type="submission" date="2022-04" db="EMBL/GenBank/DDBJ databases">
        <title>Genome of the entomopathogenic fungus Entomophthora muscae.</title>
        <authorList>
            <person name="Elya C."/>
            <person name="Lovett B.R."/>
            <person name="Lee E."/>
            <person name="Macias A.M."/>
            <person name="Hajek A.E."/>
            <person name="De Bivort B.L."/>
            <person name="Kasson M.T."/>
            <person name="De Fine Licht H.H."/>
            <person name="Stajich J.E."/>
        </authorList>
    </citation>
    <scope>NUCLEOTIDE SEQUENCE</scope>
    <source>
        <strain evidence="1">Berkeley</strain>
    </source>
</reference>
<name>A0ACC2SZI5_9FUNG</name>
<gene>
    <name evidence="1" type="ORF">DSO57_1035396</name>
</gene>
<proteinExistence type="predicted"/>
<keyword evidence="2" id="KW-1185">Reference proteome</keyword>
<organism evidence="1 2">
    <name type="scientific">Entomophthora muscae</name>
    <dbReference type="NCBI Taxonomy" id="34485"/>
    <lineage>
        <taxon>Eukaryota</taxon>
        <taxon>Fungi</taxon>
        <taxon>Fungi incertae sedis</taxon>
        <taxon>Zoopagomycota</taxon>
        <taxon>Entomophthoromycotina</taxon>
        <taxon>Entomophthoromycetes</taxon>
        <taxon>Entomophthorales</taxon>
        <taxon>Entomophthoraceae</taxon>
        <taxon>Entomophthora</taxon>
    </lineage>
</organism>
<protein>
    <submittedName>
        <fullName evidence="1">Uncharacterized protein</fullName>
    </submittedName>
</protein>
<sequence length="108" mass="11998">MRFLDGSFDMGIVRNRRNLCQEDRAPFDSQGFLGLIAKPIRKYSIGGGLIVHGFIQYPAVWLQKIFLSGDVKVFCQGSILGTVQNPDRAKIGLNYVFQMNLSPGQGFG</sequence>
<comment type="caution">
    <text evidence="1">The sequence shown here is derived from an EMBL/GenBank/DDBJ whole genome shotgun (WGS) entry which is preliminary data.</text>
</comment>
<evidence type="ECO:0000313" key="2">
    <source>
        <dbReference type="Proteomes" id="UP001165960"/>
    </source>
</evidence>
<dbReference type="EMBL" id="QTSX02003862">
    <property type="protein sequence ID" value="KAJ9067808.1"/>
    <property type="molecule type" value="Genomic_DNA"/>
</dbReference>